<evidence type="ECO:0000313" key="1">
    <source>
        <dbReference type="EMBL" id="MBB5685754.1"/>
    </source>
</evidence>
<reference evidence="1 2" key="1">
    <citation type="submission" date="2020-08" db="EMBL/GenBank/DDBJ databases">
        <title>Genomic Encyclopedia of Type Strains, Phase IV (KMG-IV): sequencing the most valuable type-strain genomes for metagenomic binning, comparative biology and taxonomic classification.</title>
        <authorList>
            <person name="Goeker M."/>
        </authorList>
    </citation>
    <scope>NUCLEOTIDE SEQUENCE [LARGE SCALE GENOMIC DNA]</scope>
    <source>
        <strain evidence="1 2">DSM 25079</strain>
    </source>
</reference>
<dbReference type="SUPFAM" id="SSF53756">
    <property type="entry name" value="UDP-Glycosyltransferase/glycogen phosphorylase"/>
    <property type="match status" value="1"/>
</dbReference>
<dbReference type="PANTHER" id="PTHR45947">
    <property type="entry name" value="SULFOQUINOVOSYL TRANSFERASE SQD2"/>
    <property type="match status" value="1"/>
</dbReference>
<accession>A0A7W9AHI3</accession>
<dbReference type="InterPro" id="IPR050194">
    <property type="entry name" value="Glycosyltransferase_grp1"/>
</dbReference>
<evidence type="ECO:0000313" key="2">
    <source>
        <dbReference type="Proteomes" id="UP000549617"/>
    </source>
</evidence>
<name>A0A7W9AHI3_9SPHN</name>
<dbReference type="EMBL" id="JACIJC010000003">
    <property type="protein sequence ID" value="MBB5685754.1"/>
    <property type="molecule type" value="Genomic_DNA"/>
</dbReference>
<dbReference type="Gene3D" id="3.40.50.2000">
    <property type="entry name" value="Glycogen Phosphorylase B"/>
    <property type="match status" value="2"/>
</dbReference>
<keyword evidence="1" id="KW-0808">Transferase</keyword>
<sequence>MAGKLLILQDSLQFGGHEIMFLNLLPGALPSEAFDEIVVRMPEGNAIFQQRLRDLGSPRLRIAPWRYAKRPAEPYLAGFRRDYGAAVRETILHERPQTVLLLQGRIENLAVPMLSMPKDQFTVSYIPMAHSMRDMDRNSLGDSVRRRLYRRPDRFIVPSHAVAGQLTRVGARAPATVIENIVKPPVRSTSPDIRSAFGLPHDRRIALFLGRFDPQQKGLDLLIAAMQRSAAALDAWTFLFVGDGPGLAAIEALKGGALDIRIIPWTDRPHDFLLGSDVMLMPSRYEGVPLVMLEAMLCGLPILASEIDVFREYLPAERCVNFGTVNLAAQLDALFAAGRGAAVDQDAHRIARARAQFAEALVPGAKAV</sequence>
<protein>
    <submittedName>
        <fullName evidence="1">Glycosyltransferase involved in cell wall biosynthesis</fullName>
    </submittedName>
</protein>
<dbReference type="GO" id="GO:0016757">
    <property type="term" value="F:glycosyltransferase activity"/>
    <property type="evidence" value="ECO:0007669"/>
    <property type="project" value="TreeGrafter"/>
</dbReference>
<dbReference type="AlphaFoldDB" id="A0A7W9AHI3"/>
<dbReference type="RefSeq" id="WP_184017534.1">
    <property type="nucleotide sequence ID" value="NZ_JACIJC010000003.1"/>
</dbReference>
<proteinExistence type="predicted"/>
<keyword evidence="2" id="KW-1185">Reference proteome</keyword>
<dbReference type="PANTHER" id="PTHR45947:SF3">
    <property type="entry name" value="SULFOQUINOVOSYL TRANSFERASE SQD2"/>
    <property type="match status" value="1"/>
</dbReference>
<dbReference type="Pfam" id="PF13692">
    <property type="entry name" value="Glyco_trans_1_4"/>
    <property type="match status" value="1"/>
</dbReference>
<organism evidence="1 2">
    <name type="scientific">Sphingobium boeckii</name>
    <dbReference type="NCBI Taxonomy" id="1082345"/>
    <lineage>
        <taxon>Bacteria</taxon>
        <taxon>Pseudomonadati</taxon>
        <taxon>Pseudomonadota</taxon>
        <taxon>Alphaproteobacteria</taxon>
        <taxon>Sphingomonadales</taxon>
        <taxon>Sphingomonadaceae</taxon>
        <taxon>Sphingobium</taxon>
    </lineage>
</organism>
<dbReference type="Proteomes" id="UP000549617">
    <property type="component" value="Unassembled WGS sequence"/>
</dbReference>
<dbReference type="CDD" id="cd03801">
    <property type="entry name" value="GT4_PimA-like"/>
    <property type="match status" value="1"/>
</dbReference>
<gene>
    <name evidence="1" type="ORF">FHS49_001770</name>
</gene>
<comment type="caution">
    <text evidence="1">The sequence shown here is derived from an EMBL/GenBank/DDBJ whole genome shotgun (WGS) entry which is preliminary data.</text>
</comment>